<organism evidence="2 3">
    <name type="scientific">Aeromicrobium erythreum</name>
    <dbReference type="NCBI Taxonomy" id="2041"/>
    <lineage>
        <taxon>Bacteria</taxon>
        <taxon>Bacillati</taxon>
        <taxon>Actinomycetota</taxon>
        <taxon>Actinomycetes</taxon>
        <taxon>Propionibacteriales</taxon>
        <taxon>Nocardioidaceae</taxon>
        <taxon>Aeromicrobium</taxon>
    </lineage>
</organism>
<gene>
    <name evidence="2" type="ORF">AERYTH_11090</name>
</gene>
<reference evidence="2 3" key="1">
    <citation type="journal article" date="1991" name="Int. J. Syst. Bacteriol.">
        <title>Description of the erythromycin-producing bacterium Arthrobacter sp. strain NRRL B-3381 as Aeromicrobium erythreum gen. nov., sp. nov.</title>
        <authorList>
            <person name="Miller E.S."/>
            <person name="Woese C.R."/>
            <person name="Brenner S."/>
        </authorList>
    </citation>
    <scope>NUCLEOTIDE SEQUENCE [LARGE SCALE GENOMIC DNA]</scope>
    <source>
        <strain evidence="2 3">AR18</strain>
    </source>
</reference>
<feature type="compositionally biased region" description="Acidic residues" evidence="1">
    <location>
        <begin position="52"/>
        <end position="65"/>
    </location>
</feature>
<dbReference type="OrthoDB" id="3268477at2"/>
<evidence type="ECO:0000313" key="2">
    <source>
        <dbReference type="EMBL" id="ALX05210.1"/>
    </source>
</evidence>
<proteinExistence type="predicted"/>
<evidence type="ECO:0000313" key="3">
    <source>
        <dbReference type="Proteomes" id="UP000067689"/>
    </source>
</evidence>
<dbReference type="RefSeq" id="WP_067858532.1">
    <property type="nucleotide sequence ID" value="NZ_CP011502.1"/>
</dbReference>
<accession>A0A0U3T355</accession>
<dbReference type="PATRIC" id="fig|2041.4.peg.2320"/>
<dbReference type="AlphaFoldDB" id="A0A0U3T355"/>
<keyword evidence="3" id="KW-1185">Reference proteome</keyword>
<sequence>MSAEAPAFYFCLKHHTVEGEDGCKASDRLGPYPTHAAAEHALETVQERNESWDNDPDWNDDAPRP</sequence>
<evidence type="ECO:0008006" key="4">
    <source>
        <dbReference type="Google" id="ProtNLM"/>
    </source>
</evidence>
<dbReference type="STRING" id="2041.AERYTH_11090"/>
<evidence type="ECO:0000256" key="1">
    <source>
        <dbReference type="SAM" id="MobiDB-lite"/>
    </source>
</evidence>
<dbReference type="EMBL" id="CP011502">
    <property type="protein sequence ID" value="ALX05210.1"/>
    <property type="molecule type" value="Genomic_DNA"/>
</dbReference>
<dbReference type="KEGG" id="aer:AERYTH_11090"/>
<protein>
    <recommendedName>
        <fullName evidence="4">Methionine aminopeptidase</fullName>
    </recommendedName>
</protein>
<feature type="region of interest" description="Disordered" evidence="1">
    <location>
        <begin position="45"/>
        <end position="65"/>
    </location>
</feature>
<name>A0A0U3T355_9ACTN</name>
<dbReference type="Proteomes" id="UP000067689">
    <property type="component" value="Chromosome"/>
</dbReference>